<evidence type="ECO:0000313" key="2">
    <source>
        <dbReference type="EMBL" id="OGY12997.1"/>
    </source>
</evidence>
<evidence type="ECO:0000313" key="3">
    <source>
        <dbReference type="Proteomes" id="UP000178659"/>
    </source>
</evidence>
<name>A0A1G1VCJ2_9BACT</name>
<gene>
    <name evidence="2" type="ORF">A3A77_01635</name>
</gene>
<dbReference type="Gene3D" id="3.40.50.150">
    <property type="entry name" value="Vaccinia Virus protein VP39"/>
    <property type="match status" value="1"/>
</dbReference>
<sequence>MKENLLQRYWHNRRFQEVKKLVEPTGGYILDIGSADGTFTKVILDRSGASKVVGIDVLEKSVLFAKKRFARSKKMSFKTGDAHALPFTNNEFDGVFCLETMEHVEDPDKVIKEASRVLKKNGYMIVLVPSENWLFRFIVWPLWTLWRGKIWKDTHLHQFKADQLISYLEKGGFKVCQNQKFLLGMLQAIKVEKQ</sequence>
<dbReference type="InterPro" id="IPR029063">
    <property type="entry name" value="SAM-dependent_MTases_sf"/>
</dbReference>
<dbReference type="PANTHER" id="PTHR43861:SF6">
    <property type="entry name" value="METHYLTRANSFERASE TYPE 11"/>
    <property type="match status" value="1"/>
</dbReference>
<comment type="caution">
    <text evidence="2">The sequence shown here is derived from an EMBL/GenBank/DDBJ whole genome shotgun (WGS) entry which is preliminary data.</text>
</comment>
<dbReference type="PANTHER" id="PTHR43861">
    <property type="entry name" value="TRANS-ACONITATE 2-METHYLTRANSFERASE-RELATED"/>
    <property type="match status" value="1"/>
</dbReference>
<dbReference type="AlphaFoldDB" id="A0A1G1VCJ2"/>
<accession>A0A1G1VCJ2</accession>
<dbReference type="CDD" id="cd02440">
    <property type="entry name" value="AdoMet_MTases"/>
    <property type="match status" value="1"/>
</dbReference>
<dbReference type="Pfam" id="PF08241">
    <property type="entry name" value="Methyltransf_11"/>
    <property type="match status" value="1"/>
</dbReference>
<dbReference type="EMBL" id="MHCC01000022">
    <property type="protein sequence ID" value="OGY12997.1"/>
    <property type="molecule type" value="Genomic_DNA"/>
</dbReference>
<dbReference type="InterPro" id="IPR013216">
    <property type="entry name" value="Methyltransf_11"/>
</dbReference>
<dbReference type="Proteomes" id="UP000178659">
    <property type="component" value="Unassembled WGS sequence"/>
</dbReference>
<reference evidence="2 3" key="1">
    <citation type="journal article" date="2016" name="Nat. Commun.">
        <title>Thousands of microbial genomes shed light on interconnected biogeochemical processes in an aquifer system.</title>
        <authorList>
            <person name="Anantharaman K."/>
            <person name="Brown C.T."/>
            <person name="Hug L.A."/>
            <person name="Sharon I."/>
            <person name="Castelle C.J."/>
            <person name="Probst A.J."/>
            <person name="Thomas B.C."/>
            <person name="Singh A."/>
            <person name="Wilkins M.J."/>
            <person name="Karaoz U."/>
            <person name="Brodie E.L."/>
            <person name="Williams K.H."/>
            <person name="Hubbard S.S."/>
            <person name="Banfield J.F."/>
        </authorList>
    </citation>
    <scope>NUCLEOTIDE SEQUENCE [LARGE SCALE GENOMIC DNA]</scope>
</reference>
<feature type="domain" description="Methyltransferase type 11" evidence="1">
    <location>
        <begin position="30"/>
        <end position="126"/>
    </location>
</feature>
<evidence type="ECO:0000259" key="1">
    <source>
        <dbReference type="Pfam" id="PF08241"/>
    </source>
</evidence>
<dbReference type="SUPFAM" id="SSF53335">
    <property type="entry name" value="S-adenosyl-L-methionine-dependent methyltransferases"/>
    <property type="match status" value="1"/>
</dbReference>
<proteinExistence type="predicted"/>
<dbReference type="GO" id="GO:0008757">
    <property type="term" value="F:S-adenosylmethionine-dependent methyltransferase activity"/>
    <property type="evidence" value="ECO:0007669"/>
    <property type="project" value="InterPro"/>
</dbReference>
<organism evidence="2 3">
    <name type="scientific">Candidatus Blackburnbacteria bacterium RIFCSPLOWO2_01_FULL_40_20</name>
    <dbReference type="NCBI Taxonomy" id="1797519"/>
    <lineage>
        <taxon>Bacteria</taxon>
        <taxon>Candidatus Blackburniibacteriota</taxon>
    </lineage>
</organism>
<protein>
    <recommendedName>
        <fullName evidence="1">Methyltransferase type 11 domain-containing protein</fullName>
    </recommendedName>
</protein>